<evidence type="ECO:0000256" key="2">
    <source>
        <dbReference type="ARBA" id="ARBA00022692"/>
    </source>
</evidence>
<dbReference type="Proteomes" id="UP001165063">
    <property type="component" value="Unassembled WGS sequence"/>
</dbReference>
<evidence type="ECO:0000256" key="1">
    <source>
        <dbReference type="ARBA" id="ARBA00004477"/>
    </source>
</evidence>
<feature type="transmembrane region" description="Helical" evidence="8">
    <location>
        <begin position="122"/>
        <end position="145"/>
    </location>
</feature>
<keyword evidence="2 8" id="KW-0812">Transmembrane</keyword>
<keyword evidence="6" id="KW-0443">Lipid metabolism</keyword>
<dbReference type="PANTHER" id="PTHR23129:SF0">
    <property type="entry name" value="ACYL-COENZYME A DIPHOSPHATASE FITM2"/>
    <property type="match status" value="1"/>
</dbReference>
<dbReference type="InterPro" id="IPR019388">
    <property type="entry name" value="FIT"/>
</dbReference>
<evidence type="ECO:0000256" key="3">
    <source>
        <dbReference type="ARBA" id="ARBA00022801"/>
    </source>
</evidence>
<evidence type="ECO:0000313" key="9">
    <source>
        <dbReference type="EMBL" id="GME80813.1"/>
    </source>
</evidence>
<evidence type="ECO:0000256" key="7">
    <source>
        <dbReference type="ARBA" id="ARBA00023136"/>
    </source>
</evidence>
<gene>
    <name evidence="9" type="ORF">Amon01_000990400</name>
</gene>
<comment type="subcellular location">
    <subcellularLocation>
        <location evidence="1">Endoplasmic reticulum membrane</location>
        <topology evidence="1">Multi-pass membrane protein</topology>
    </subcellularLocation>
</comment>
<dbReference type="Pfam" id="PF10261">
    <property type="entry name" value="FIT"/>
    <property type="match status" value="1"/>
</dbReference>
<comment type="caution">
    <text evidence="9">The sequence shown here is derived from an EMBL/GenBank/DDBJ whole genome shotgun (WGS) entry which is preliminary data.</text>
</comment>
<dbReference type="OrthoDB" id="3997648at2759"/>
<evidence type="ECO:0000256" key="4">
    <source>
        <dbReference type="ARBA" id="ARBA00022824"/>
    </source>
</evidence>
<dbReference type="GO" id="GO:0034389">
    <property type="term" value="P:lipid droplet organization"/>
    <property type="evidence" value="ECO:0007669"/>
    <property type="project" value="TreeGrafter"/>
</dbReference>
<dbReference type="GO" id="GO:0008654">
    <property type="term" value="P:phospholipid biosynthetic process"/>
    <property type="evidence" value="ECO:0007669"/>
    <property type="project" value="TreeGrafter"/>
</dbReference>
<keyword evidence="3" id="KW-0378">Hydrolase</keyword>
<protein>
    <submittedName>
        <fullName evidence="9">Unnamed protein product</fullName>
    </submittedName>
</protein>
<dbReference type="AlphaFoldDB" id="A0A9W6WKR4"/>
<sequence length="176" mass="20292">MLWFFGDSLFDRFLKYTGGMCSNGDKSLNYRQCRNLNKLQLQDAGDDNPEPIKWVGGVKLSGHSLILSCFTMSLIYEFKNCYRVYIVNKLNDNVSHINFGSSASVNTSTSSMRLSSWIFHSLLALFTFYCCCWTILFCITAVFYHTVIEKIVGLSCGLFIPYLIYFKFRSFFNILL</sequence>
<feature type="transmembrane region" description="Helical" evidence="8">
    <location>
        <begin position="151"/>
        <end position="168"/>
    </location>
</feature>
<dbReference type="EMBL" id="BSXU01014415">
    <property type="protein sequence ID" value="GME80813.1"/>
    <property type="molecule type" value="Genomic_DNA"/>
</dbReference>
<evidence type="ECO:0000256" key="6">
    <source>
        <dbReference type="ARBA" id="ARBA00023098"/>
    </source>
</evidence>
<evidence type="ECO:0000256" key="8">
    <source>
        <dbReference type="SAM" id="Phobius"/>
    </source>
</evidence>
<keyword evidence="10" id="KW-1185">Reference proteome</keyword>
<dbReference type="GO" id="GO:0005789">
    <property type="term" value="C:endoplasmic reticulum membrane"/>
    <property type="evidence" value="ECO:0007669"/>
    <property type="project" value="UniProtKB-SubCell"/>
</dbReference>
<evidence type="ECO:0000313" key="10">
    <source>
        <dbReference type="Proteomes" id="UP001165063"/>
    </source>
</evidence>
<keyword evidence="4" id="KW-0256">Endoplasmic reticulum</keyword>
<dbReference type="GO" id="GO:0019915">
    <property type="term" value="P:lipid storage"/>
    <property type="evidence" value="ECO:0007669"/>
    <property type="project" value="InterPro"/>
</dbReference>
<proteinExistence type="predicted"/>
<organism evidence="9 10">
    <name type="scientific">Ambrosiozyma monospora</name>
    <name type="common">Yeast</name>
    <name type="synonym">Endomycopsis monosporus</name>
    <dbReference type="NCBI Taxonomy" id="43982"/>
    <lineage>
        <taxon>Eukaryota</taxon>
        <taxon>Fungi</taxon>
        <taxon>Dikarya</taxon>
        <taxon>Ascomycota</taxon>
        <taxon>Saccharomycotina</taxon>
        <taxon>Pichiomycetes</taxon>
        <taxon>Pichiales</taxon>
        <taxon>Pichiaceae</taxon>
        <taxon>Ambrosiozyma</taxon>
    </lineage>
</organism>
<evidence type="ECO:0000256" key="5">
    <source>
        <dbReference type="ARBA" id="ARBA00022989"/>
    </source>
</evidence>
<dbReference type="GO" id="GO:0010945">
    <property type="term" value="F:coenzyme A diphosphatase activity"/>
    <property type="evidence" value="ECO:0007669"/>
    <property type="project" value="InterPro"/>
</dbReference>
<reference evidence="9" key="1">
    <citation type="submission" date="2023-04" db="EMBL/GenBank/DDBJ databases">
        <title>Ambrosiozyma monospora NBRC 1965.</title>
        <authorList>
            <person name="Ichikawa N."/>
            <person name="Sato H."/>
            <person name="Tonouchi N."/>
        </authorList>
    </citation>
    <scope>NUCLEOTIDE SEQUENCE</scope>
    <source>
        <strain evidence="9">NBRC 1965</strain>
    </source>
</reference>
<keyword evidence="7 8" id="KW-0472">Membrane</keyword>
<accession>A0A9W6WKR4</accession>
<keyword evidence="5 8" id="KW-1133">Transmembrane helix</keyword>
<name>A0A9W6WKR4_AMBMO</name>
<dbReference type="PANTHER" id="PTHR23129">
    <property type="entry name" value="ACYL-COENZYME A DIPHOSPHATASE FITM2"/>
    <property type="match status" value="1"/>
</dbReference>